<organism evidence="1 2">
    <name type="scientific">Paenibacillus aestuarii</name>
    <dbReference type="NCBI Taxonomy" id="516965"/>
    <lineage>
        <taxon>Bacteria</taxon>
        <taxon>Bacillati</taxon>
        <taxon>Bacillota</taxon>
        <taxon>Bacilli</taxon>
        <taxon>Bacillales</taxon>
        <taxon>Paenibacillaceae</taxon>
        <taxon>Paenibacillus</taxon>
    </lineage>
</organism>
<dbReference type="Gene3D" id="3.10.450.50">
    <property type="match status" value="1"/>
</dbReference>
<dbReference type="EMBL" id="JBHSMJ010000018">
    <property type="protein sequence ID" value="MFC5449421.1"/>
    <property type="molecule type" value="Genomic_DNA"/>
</dbReference>
<name>A0ABW0K8V2_9BACL</name>
<dbReference type="Proteomes" id="UP001596044">
    <property type="component" value="Unassembled WGS sequence"/>
</dbReference>
<accession>A0ABW0K8V2</accession>
<gene>
    <name evidence="1" type="ORF">ACFPOG_14220</name>
</gene>
<dbReference type="SUPFAM" id="SSF54427">
    <property type="entry name" value="NTF2-like"/>
    <property type="match status" value="1"/>
</dbReference>
<dbReference type="InterPro" id="IPR009959">
    <property type="entry name" value="Cyclase_SnoaL-like"/>
</dbReference>
<reference evidence="2" key="1">
    <citation type="journal article" date="2019" name="Int. J. Syst. Evol. Microbiol.">
        <title>The Global Catalogue of Microorganisms (GCM) 10K type strain sequencing project: providing services to taxonomists for standard genome sequencing and annotation.</title>
        <authorList>
            <consortium name="The Broad Institute Genomics Platform"/>
            <consortium name="The Broad Institute Genome Sequencing Center for Infectious Disease"/>
            <person name="Wu L."/>
            <person name="Ma J."/>
        </authorList>
    </citation>
    <scope>NUCLEOTIDE SEQUENCE [LARGE SCALE GENOMIC DNA]</scope>
    <source>
        <strain evidence="2">KACC 11904</strain>
    </source>
</reference>
<comment type="caution">
    <text evidence="1">The sequence shown here is derived from an EMBL/GenBank/DDBJ whole genome shotgun (WGS) entry which is preliminary data.</text>
</comment>
<dbReference type="RefSeq" id="WP_270884498.1">
    <property type="nucleotide sequence ID" value="NZ_JAQFVF010000071.1"/>
</dbReference>
<proteinExistence type="predicted"/>
<sequence>MKTLEQKNAETVTAFIEDANNRRLLEETGQFFALQMAAAFTDRRYAVDEILAQGDKVIARIMITAVHSGQFVQYAPTGKIVKVTQFREFRVSEGNITEQWGWLDTSTLLPQLQA</sequence>
<evidence type="ECO:0000313" key="2">
    <source>
        <dbReference type="Proteomes" id="UP001596044"/>
    </source>
</evidence>
<dbReference type="Pfam" id="PF07366">
    <property type="entry name" value="SnoaL"/>
    <property type="match status" value="1"/>
</dbReference>
<evidence type="ECO:0000313" key="1">
    <source>
        <dbReference type="EMBL" id="MFC5449421.1"/>
    </source>
</evidence>
<dbReference type="InterPro" id="IPR032710">
    <property type="entry name" value="NTF2-like_dom_sf"/>
</dbReference>
<keyword evidence="2" id="KW-1185">Reference proteome</keyword>
<protein>
    <submittedName>
        <fullName evidence="1">Ester cyclase</fullName>
    </submittedName>
</protein>